<evidence type="ECO:0000256" key="8">
    <source>
        <dbReference type="ARBA" id="ARBA00022692"/>
    </source>
</evidence>
<dbReference type="GO" id="GO:0015232">
    <property type="term" value="F:heme transmembrane transporter activity"/>
    <property type="evidence" value="ECO:0007669"/>
    <property type="project" value="InterPro"/>
</dbReference>
<dbReference type="GO" id="GO:0017004">
    <property type="term" value="P:cytochrome complex assembly"/>
    <property type="evidence" value="ECO:0007669"/>
    <property type="project" value="UniProtKB-KW"/>
</dbReference>
<feature type="transmembrane region" description="Helical" evidence="12">
    <location>
        <begin position="25"/>
        <end position="45"/>
    </location>
</feature>
<keyword evidence="9" id="KW-0201">Cytochrome c-type biogenesis</keyword>
<proteinExistence type="inferred from homology"/>
<sequence>MRGYWRAVAALVEKDLRLEWRSREAITSMAFFSVLVVVIFGFAFQTRKIDPATEAPGLLWVAFSFSGILGLHRVLAIERENAALQALLLAPVDRSAIFLAKMISVLGLVLLAEWITIPIFSILLRVPVLSCLPELALVTCAGSVGFAAVGVLLATISSGSRLREVLLPLLLYPLWVPILVGCVELTGLALSGRPLAEGSDWLVLLAAYDVVFVTAGTLLFDLMLEE</sequence>
<accession>A0A956LZD4</accession>
<dbReference type="PANTHER" id="PTHR30070:SF1">
    <property type="entry name" value="CYTOCHROME C BIOGENESIS B-RELATED"/>
    <property type="match status" value="1"/>
</dbReference>
<keyword evidence="8 12" id="KW-0812">Transmembrane</keyword>
<feature type="transmembrane region" description="Helical" evidence="12">
    <location>
        <begin position="169"/>
        <end position="189"/>
    </location>
</feature>
<evidence type="ECO:0000313" key="14">
    <source>
        <dbReference type="Proteomes" id="UP000697710"/>
    </source>
</evidence>
<keyword evidence="6" id="KW-1003">Cell membrane</keyword>
<keyword evidence="5" id="KW-0813">Transport</keyword>
<reference evidence="13" key="2">
    <citation type="journal article" date="2021" name="Microbiome">
        <title>Successional dynamics and alternative stable states in a saline activated sludge microbial community over 9 years.</title>
        <authorList>
            <person name="Wang Y."/>
            <person name="Ye J."/>
            <person name="Ju F."/>
            <person name="Liu L."/>
            <person name="Boyd J.A."/>
            <person name="Deng Y."/>
            <person name="Parks D.H."/>
            <person name="Jiang X."/>
            <person name="Yin X."/>
            <person name="Woodcroft B.J."/>
            <person name="Tyson G.W."/>
            <person name="Hugenholtz P."/>
            <person name="Polz M.F."/>
            <person name="Zhang T."/>
        </authorList>
    </citation>
    <scope>NUCLEOTIDE SEQUENCE</scope>
    <source>
        <strain evidence="13">HKST-UBA01</strain>
    </source>
</reference>
<evidence type="ECO:0000256" key="4">
    <source>
        <dbReference type="ARBA" id="ARBA00016452"/>
    </source>
</evidence>
<feature type="transmembrane region" description="Helical" evidence="12">
    <location>
        <begin position="96"/>
        <end position="123"/>
    </location>
</feature>
<comment type="function">
    <text evidence="1">Required for the export of heme to the periplasm for the biogenesis of c-type cytochromes.</text>
</comment>
<comment type="similarity">
    <text evidence="3">Belongs to the CcmB/CycW/HelB family.</text>
</comment>
<dbReference type="Proteomes" id="UP000697710">
    <property type="component" value="Unassembled WGS sequence"/>
</dbReference>
<feature type="transmembrane region" description="Helical" evidence="12">
    <location>
        <begin position="201"/>
        <end position="224"/>
    </location>
</feature>
<organism evidence="13 14">
    <name type="scientific">Eiseniibacteriota bacterium</name>
    <dbReference type="NCBI Taxonomy" id="2212470"/>
    <lineage>
        <taxon>Bacteria</taxon>
        <taxon>Candidatus Eiseniibacteriota</taxon>
    </lineage>
</organism>
<evidence type="ECO:0000256" key="10">
    <source>
        <dbReference type="ARBA" id="ARBA00022989"/>
    </source>
</evidence>
<dbReference type="AlphaFoldDB" id="A0A956LZD4"/>
<keyword evidence="10 12" id="KW-1133">Transmembrane helix</keyword>
<feature type="transmembrane region" description="Helical" evidence="12">
    <location>
        <begin position="57"/>
        <end position="75"/>
    </location>
</feature>
<gene>
    <name evidence="13" type="ORF">KC729_04430</name>
</gene>
<feature type="transmembrane region" description="Helical" evidence="12">
    <location>
        <begin position="135"/>
        <end position="157"/>
    </location>
</feature>
<evidence type="ECO:0000256" key="7">
    <source>
        <dbReference type="ARBA" id="ARBA00022519"/>
    </source>
</evidence>
<dbReference type="EMBL" id="JAGQHR010000082">
    <property type="protein sequence ID" value="MCA9726906.1"/>
    <property type="molecule type" value="Genomic_DNA"/>
</dbReference>
<evidence type="ECO:0000256" key="5">
    <source>
        <dbReference type="ARBA" id="ARBA00022448"/>
    </source>
</evidence>
<dbReference type="InterPro" id="IPR026031">
    <property type="entry name" value="Cyt_c_CcmB_bac"/>
</dbReference>
<evidence type="ECO:0000256" key="2">
    <source>
        <dbReference type="ARBA" id="ARBA00004429"/>
    </source>
</evidence>
<evidence type="ECO:0000256" key="11">
    <source>
        <dbReference type="ARBA" id="ARBA00023136"/>
    </source>
</evidence>
<dbReference type="PANTHER" id="PTHR30070">
    <property type="entry name" value="HEME EXPORTER PROTEIN B"/>
    <property type="match status" value="1"/>
</dbReference>
<comment type="caution">
    <text evidence="13">The sequence shown here is derived from an EMBL/GenBank/DDBJ whole genome shotgun (WGS) entry which is preliminary data.</text>
</comment>
<evidence type="ECO:0000256" key="3">
    <source>
        <dbReference type="ARBA" id="ARBA00010544"/>
    </source>
</evidence>
<keyword evidence="7" id="KW-0997">Cell inner membrane</keyword>
<dbReference type="PIRSF" id="PIRSF002764">
    <property type="entry name" value="CcmB"/>
    <property type="match status" value="1"/>
</dbReference>
<keyword evidence="11 12" id="KW-0472">Membrane</keyword>
<name>A0A956LZD4_UNCEI</name>
<evidence type="ECO:0000256" key="6">
    <source>
        <dbReference type="ARBA" id="ARBA00022475"/>
    </source>
</evidence>
<comment type="subcellular location">
    <subcellularLocation>
        <location evidence="2">Cell inner membrane</location>
        <topology evidence="2">Multi-pass membrane protein</topology>
    </subcellularLocation>
</comment>
<dbReference type="InterPro" id="IPR003544">
    <property type="entry name" value="Cyt_c_biogenesis_CcmB"/>
</dbReference>
<reference evidence="13" key="1">
    <citation type="submission" date="2020-04" db="EMBL/GenBank/DDBJ databases">
        <authorList>
            <person name="Zhang T."/>
        </authorList>
    </citation>
    <scope>NUCLEOTIDE SEQUENCE</scope>
    <source>
        <strain evidence="13">HKST-UBA01</strain>
    </source>
</reference>
<dbReference type="PRINTS" id="PR01414">
    <property type="entry name" value="CCMBBIOGNSIS"/>
</dbReference>
<evidence type="ECO:0000256" key="1">
    <source>
        <dbReference type="ARBA" id="ARBA00002442"/>
    </source>
</evidence>
<dbReference type="Pfam" id="PF03379">
    <property type="entry name" value="CcmB"/>
    <property type="match status" value="1"/>
</dbReference>
<protein>
    <recommendedName>
        <fullName evidence="4">Heme exporter protein B</fullName>
    </recommendedName>
</protein>
<evidence type="ECO:0000313" key="13">
    <source>
        <dbReference type="EMBL" id="MCA9726906.1"/>
    </source>
</evidence>
<evidence type="ECO:0000256" key="12">
    <source>
        <dbReference type="SAM" id="Phobius"/>
    </source>
</evidence>
<dbReference type="GO" id="GO:1903607">
    <property type="term" value="P:cytochrome c biosynthetic process"/>
    <property type="evidence" value="ECO:0007669"/>
    <property type="project" value="TreeGrafter"/>
</dbReference>
<dbReference type="GO" id="GO:0005886">
    <property type="term" value="C:plasma membrane"/>
    <property type="evidence" value="ECO:0007669"/>
    <property type="project" value="UniProtKB-SubCell"/>
</dbReference>
<evidence type="ECO:0000256" key="9">
    <source>
        <dbReference type="ARBA" id="ARBA00022748"/>
    </source>
</evidence>